<dbReference type="Proteomes" id="UP001420932">
    <property type="component" value="Unassembled WGS sequence"/>
</dbReference>
<dbReference type="GO" id="GO:0016020">
    <property type="term" value="C:membrane"/>
    <property type="evidence" value="ECO:0007669"/>
    <property type="project" value="UniProtKB-SubCell"/>
</dbReference>
<dbReference type="InterPro" id="IPR036259">
    <property type="entry name" value="MFS_trans_sf"/>
</dbReference>
<keyword evidence="5 7" id="KW-1133">Transmembrane helix</keyword>
<comment type="caution">
    <text evidence="8">The sequence shown here is derived from an EMBL/GenBank/DDBJ whole genome shotgun (WGS) entry which is preliminary data.</text>
</comment>
<dbReference type="InterPro" id="IPR045262">
    <property type="entry name" value="STP/PLT_plant"/>
</dbReference>
<evidence type="ECO:0008006" key="10">
    <source>
        <dbReference type="Google" id="ProtNLM"/>
    </source>
</evidence>
<keyword evidence="6 7" id="KW-0472">Membrane</keyword>
<comment type="subcellular location">
    <subcellularLocation>
        <location evidence="1">Membrane</location>
    </subcellularLocation>
</comment>
<keyword evidence="4 7" id="KW-0812">Transmembrane</keyword>
<evidence type="ECO:0000256" key="5">
    <source>
        <dbReference type="ARBA" id="ARBA00022989"/>
    </source>
</evidence>
<evidence type="ECO:0000256" key="6">
    <source>
        <dbReference type="ARBA" id="ARBA00023136"/>
    </source>
</evidence>
<dbReference type="Gene3D" id="1.20.1250.20">
    <property type="entry name" value="MFS general substrate transporter like domains"/>
    <property type="match status" value="1"/>
</dbReference>
<feature type="transmembrane region" description="Helical" evidence="7">
    <location>
        <begin position="94"/>
        <end position="114"/>
    </location>
</feature>
<keyword evidence="9" id="KW-1185">Reference proteome</keyword>
<name>A0AAP0EFE5_9MAGN</name>
<sequence length="189" mass="20678">MGEFMFITAMSFYKKEQGIVSSNHGLHLILIPSTAASSPSSLARAAFNAAAIHVAMLYIGRLVLGLGLTGTNVIMFYAPVLFQTLGFGNDTSLISAVITSLVNVAATGVAFVVVDRYGRRPLFFQMLLFQVIIGPLICVYVAGFAWSWGPLGWLLPSEIFLLARDQVDRARHQSHHQHVDDLCNWPSLP</sequence>
<dbReference type="EMBL" id="JBBNAF010000012">
    <property type="protein sequence ID" value="KAK9092395.1"/>
    <property type="molecule type" value="Genomic_DNA"/>
</dbReference>
<dbReference type="InterPro" id="IPR005828">
    <property type="entry name" value="MFS_sugar_transport-like"/>
</dbReference>
<evidence type="ECO:0000313" key="8">
    <source>
        <dbReference type="EMBL" id="KAK9092395.1"/>
    </source>
</evidence>
<evidence type="ECO:0000256" key="4">
    <source>
        <dbReference type="ARBA" id="ARBA00022692"/>
    </source>
</evidence>
<dbReference type="AlphaFoldDB" id="A0AAP0EFE5"/>
<comment type="similarity">
    <text evidence="2">Belongs to the major facilitator superfamily. Sugar transporter (TC 2.A.1.1) family.</text>
</comment>
<evidence type="ECO:0000313" key="9">
    <source>
        <dbReference type="Proteomes" id="UP001420932"/>
    </source>
</evidence>
<evidence type="ECO:0000256" key="2">
    <source>
        <dbReference type="ARBA" id="ARBA00010992"/>
    </source>
</evidence>
<evidence type="ECO:0000256" key="3">
    <source>
        <dbReference type="ARBA" id="ARBA00022448"/>
    </source>
</evidence>
<protein>
    <recommendedName>
        <fullName evidence="10">Major facilitator superfamily (MFS) profile domain-containing protein</fullName>
    </recommendedName>
</protein>
<gene>
    <name evidence="8" type="ORF">Syun_027306</name>
</gene>
<feature type="transmembrane region" description="Helical" evidence="7">
    <location>
        <begin position="126"/>
        <end position="148"/>
    </location>
</feature>
<keyword evidence="3" id="KW-0813">Transport</keyword>
<evidence type="ECO:0000256" key="1">
    <source>
        <dbReference type="ARBA" id="ARBA00004370"/>
    </source>
</evidence>
<feature type="transmembrane region" description="Helical" evidence="7">
    <location>
        <begin position="62"/>
        <end position="82"/>
    </location>
</feature>
<dbReference type="PANTHER" id="PTHR23500:SF574">
    <property type="entry name" value="SUGAR TRANSPORT PROTEIN 1"/>
    <property type="match status" value="1"/>
</dbReference>
<organism evidence="8 9">
    <name type="scientific">Stephania yunnanensis</name>
    <dbReference type="NCBI Taxonomy" id="152371"/>
    <lineage>
        <taxon>Eukaryota</taxon>
        <taxon>Viridiplantae</taxon>
        <taxon>Streptophyta</taxon>
        <taxon>Embryophyta</taxon>
        <taxon>Tracheophyta</taxon>
        <taxon>Spermatophyta</taxon>
        <taxon>Magnoliopsida</taxon>
        <taxon>Ranunculales</taxon>
        <taxon>Menispermaceae</taxon>
        <taxon>Menispermoideae</taxon>
        <taxon>Cissampelideae</taxon>
        <taxon>Stephania</taxon>
    </lineage>
</organism>
<dbReference type="PANTHER" id="PTHR23500">
    <property type="entry name" value="SOLUTE CARRIER FAMILY 2, FACILITATED GLUCOSE TRANSPORTER"/>
    <property type="match status" value="1"/>
</dbReference>
<reference evidence="8 9" key="1">
    <citation type="submission" date="2024-01" db="EMBL/GenBank/DDBJ databases">
        <title>Genome assemblies of Stephania.</title>
        <authorList>
            <person name="Yang L."/>
        </authorList>
    </citation>
    <scope>NUCLEOTIDE SEQUENCE [LARGE SCALE GENOMIC DNA]</scope>
    <source>
        <strain evidence="8">YNDBR</strain>
        <tissue evidence="8">Leaf</tissue>
    </source>
</reference>
<evidence type="ECO:0000256" key="7">
    <source>
        <dbReference type="SAM" id="Phobius"/>
    </source>
</evidence>
<accession>A0AAP0EFE5</accession>
<proteinExistence type="inferred from homology"/>
<dbReference type="SUPFAM" id="SSF103473">
    <property type="entry name" value="MFS general substrate transporter"/>
    <property type="match status" value="1"/>
</dbReference>
<dbReference type="Pfam" id="PF00083">
    <property type="entry name" value="Sugar_tr"/>
    <property type="match status" value="1"/>
</dbReference>
<dbReference type="GO" id="GO:0015144">
    <property type="term" value="F:carbohydrate transmembrane transporter activity"/>
    <property type="evidence" value="ECO:0007669"/>
    <property type="project" value="InterPro"/>
</dbReference>